<dbReference type="HOGENOM" id="CLU_003573_1_0_1"/>
<feature type="domain" description="Mediator complex subunit MED14 N-terminal" evidence="11">
    <location>
        <begin position="70"/>
        <end position="279"/>
    </location>
</feature>
<evidence type="ECO:0000256" key="2">
    <source>
        <dbReference type="ARBA" id="ARBA00007813"/>
    </source>
</evidence>
<dbReference type="GeneID" id="25981438"/>
<dbReference type="OrthoDB" id="205099at2759"/>
<dbReference type="Pfam" id="PF08638">
    <property type="entry name" value="Med14"/>
    <property type="match status" value="1"/>
</dbReference>
<evidence type="ECO:0000313" key="13">
    <source>
        <dbReference type="Proteomes" id="UP000007796"/>
    </source>
</evidence>
<evidence type="ECO:0000256" key="3">
    <source>
        <dbReference type="ARBA" id="ARBA00019619"/>
    </source>
</evidence>
<dbReference type="AlphaFoldDB" id="F0XRZ8"/>
<dbReference type="GO" id="GO:0070847">
    <property type="term" value="C:core mediator complex"/>
    <property type="evidence" value="ECO:0007669"/>
    <property type="project" value="TreeGrafter"/>
</dbReference>
<evidence type="ECO:0000259" key="11">
    <source>
        <dbReference type="Pfam" id="PF08638"/>
    </source>
</evidence>
<feature type="region of interest" description="Disordered" evidence="10">
    <location>
        <begin position="1"/>
        <end position="56"/>
    </location>
</feature>
<evidence type="ECO:0000256" key="4">
    <source>
        <dbReference type="ARBA" id="ARBA00023015"/>
    </source>
</evidence>
<keyword evidence="5 9" id="KW-0010">Activator</keyword>
<gene>
    <name evidence="12" type="ORF">CMQ_7849</name>
</gene>
<comment type="function">
    <text evidence="9">Component of the Mediator complex, a coactivator involved in the regulated transcription of nearly all RNA polymerase II-dependent genes. Mediator functions as a bridge to convey information from gene-specific regulatory proteins to the basal RNA polymerase II transcription machinery. Mediator is recruited to promoters by direct interactions with regulatory proteins and serves as a scaffold for the assembly of a functional preinitiation complex with RNA polymerase II and the general transcription factors.</text>
</comment>
<evidence type="ECO:0000256" key="8">
    <source>
        <dbReference type="ARBA" id="ARBA00032007"/>
    </source>
</evidence>
<evidence type="ECO:0000313" key="12">
    <source>
        <dbReference type="EMBL" id="EFW99481.1"/>
    </source>
</evidence>
<proteinExistence type="inferred from homology"/>
<dbReference type="EMBL" id="GL629990">
    <property type="protein sequence ID" value="EFW99481.1"/>
    <property type="molecule type" value="Genomic_DNA"/>
</dbReference>
<feature type="region of interest" description="Disordered" evidence="10">
    <location>
        <begin position="1040"/>
        <end position="1061"/>
    </location>
</feature>
<comment type="similarity">
    <text evidence="2 9">Belongs to the Mediator complex subunit 14 family.</text>
</comment>
<dbReference type="Pfam" id="PF26204">
    <property type="entry name" value="Med14_fung"/>
    <property type="match status" value="1"/>
</dbReference>
<keyword evidence="13" id="KW-1185">Reference proteome</keyword>
<dbReference type="GO" id="GO:0016592">
    <property type="term" value="C:mediator complex"/>
    <property type="evidence" value="ECO:0007669"/>
    <property type="project" value="UniProtKB-UniRule"/>
</dbReference>
<dbReference type="Proteomes" id="UP000007796">
    <property type="component" value="Unassembled WGS sequence"/>
</dbReference>
<comment type="subcellular location">
    <subcellularLocation>
        <location evidence="1 9">Nucleus</location>
    </subcellularLocation>
</comment>
<name>F0XRZ8_GROCL</name>
<sequence length="1152" mass="128438">MENGGRNGGAHSNHDRDQPTQQMNGASRHAMEGSGDVAGRQAEANGPLASVGPPRMNDLPGAIQHVTDNFVPLGFLIGRLAQKTHNNLQDMIRELARKPVAGMVTNGVDAAGPEDGSVENVEKKKRLLEFARSEHANWVKALVITEWSKKATQISKLIDLENHMFEEELVKYEQAVFTMLNLKRNLNAARVPSPDLKTALQVLSQGNGPWMPDLGFIEPAPLTAEEQLRWLDDISTLLSLRLNLDDYDTIPYQFRDYTIRSGRATFRVEGEFEVDVTIASDDFTEQLWFLDLRFLFTPAPADLTEGLRTALEDQVNGVLAAEGLAGCYRSLHEYVMTHKVNELRRQALELGRGRWVETVRVEQLNRAISVQYWTSRYGSTGPKSWIIIGVHSGRADTAKETADEGGDEQQTSRLGLRWFRDGKEVKTVAVAVVEGSTVSAERVLMAVIGLHVEHILTGMHERLAAKPLFATRRAALRLHISQTDPGASFLEMQLTHRDRVSRVVMHNEGRINAGAGGGASSTRDPIEEGLAMLDSVRCASAQEDLGRRAKSFGWTTVRGLVVRSEELRQVVNLRDTYQVLWLKRQDWDAQWHVLACLSLSGDRWWLVKLDTAESGTRIKAHMSLPLGTNPADLDDSFFSDLTVFATGIAAQYTDIQELIRRKKPVRAANVWSASVAPRARLPALTIRLSELLKSSPQQQQQGSQTLQFGLGRHAANNIMSAALDDRQQRRKTAWATDFVHLVFRGIDMDPDQTTWTTERERRMGVLAEARLVVTDRAKFRLLGGRTDHDVAFNGRTGQFCLYLRATVGQSVMDTLVSRLQAIERVVGFLDAIRREASRGVRCETVTLRRLVFSYGDAGQRRWTVTVDLGGGGGGERREERRSTALSSSVRLRLERGCPHLRVVDFLGRVAGDAATAEAVPFFLTTTLGLHRALDRLEDVWEQMQLRNVGMLGIFPRALDWFVLRFLFPSPPQGRLRQLVLEIRLRMRSGVSLWQVRRIEAVSGGGGAAADPAHEDDLGRVLRSVFERRGRGWKGLQTAAVASPFGREEEEDSRTDAKEEKIDSKMDAKVDMKADKTDRTDGLCGIEACLAEIDERVRSLLPVPSALPAGMSMAQLQQRRAQAAAHAHQQAQQQQQQQQQQQAHQQAQTARMG</sequence>
<reference evidence="12 13" key="1">
    <citation type="journal article" date="2011" name="Proc. Natl. Acad. Sci. U.S.A.">
        <title>Genome and transcriptome analyses of the mountain pine beetle-fungal symbiont Grosmannia clavigera, a lodgepole pine pathogen.</title>
        <authorList>
            <person name="DiGuistini S."/>
            <person name="Wang Y."/>
            <person name="Liao N.Y."/>
            <person name="Taylor G."/>
            <person name="Tanguay P."/>
            <person name="Feau N."/>
            <person name="Henrissat B."/>
            <person name="Chan S.K."/>
            <person name="Hesse-Orce U."/>
            <person name="Alamouti S.M."/>
            <person name="Tsui C.K.M."/>
            <person name="Docking R.T."/>
            <person name="Levasseur A."/>
            <person name="Haridas S."/>
            <person name="Robertson G."/>
            <person name="Birol I."/>
            <person name="Holt R.A."/>
            <person name="Marra M.A."/>
            <person name="Hamelin R.C."/>
            <person name="Hirst M."/>
            <person name="Jones S.J.M."/>
            <person name="Bohlmann J."/>
            <person name="Breuil C."/>
        </authorList>
    </citation>
    <scope>NUCLEOTIDE SEQUENCE [LARGE SCALE GENOMIC DNA]</scope>
    <source>
        <strain evidence="13">kw1407 / UAMH 11150</strain>
    </source>
</reference>
<dbReference type="GO" id="GO:0006357">
    <property type="term" value="P:regulation of transcription by RNA polymerase II"/>
    <property type="evidence" value="ECO:0007669"/>
    <property type="project" value="InterPro"/>
</dbReference>
<evidence type="ECO:0000256" key="10">
    <source>
        <dbReference type="SAM" id="MobiDB-lite"/>
    </source>
</evidence>
<dbReference type="InParanoid" id="F0XRZ8"/>
<comment type="subunit">
    <text evidence="9">Component of the Mediator complex.</text>
</comment>
<evidence type="ECO:0000256" key="5">
    <source>
        <dbReference type="ARBA" id="ARBA00023159"/>
    </source>
</evidence>
<evidence type="ECO:0000256" key="6">
    <source>
        <dbReference type="ARBA" id="ARBA00023163"/>
    </source>
</evidence>
<keyword evidence="7 9" id="KW-0539">Nucleus</keyword>
<accession>F0XRZ8</accession>
<evidence type="ECO:0000256" key="7">
    <source>
        <dbReference type="ARBA" id="ARBA00023242"/>
    </source>
</evidence>
<keyword evidence="6 9" id="KW-0804">Transcription</keyword>
<organism evidence="13">
    <name type="scientific">Grosmannia clavigera (strain kw1407 / UAMH 11150)</name>
    <name type="common">Blue stain fungus</name>
    <name type="synonym">Graphiocladiella clavigera</name>
    <dbReference type="NCBI Taxonomy" id="655863"/>
    <lineage>
        <taxon>Eukaryota</taxon>
        <taxon>Fungi</taxon>
        <taxon>Dikarya</taxon>
        <taxon>Ascomycota</taxon>
        <taxon>Pezizomycotina</taxon>
        <taxon>Sordariomycetes</taxon>
        <taxon>Sordariomycetidae</taxon>
        <taxon>Ophiostomatales</taxon>
        <taxon>Ophiostomataceae</taxon>
        <taxon>Leptographium</taxon>
    </lineage>
</organism>
<protein>
    <recommendedName>
        <fullName evidence="3 9">Mediator of RNA polymerase II transcription subunit 14</fullName>
    </recommendedName>
    <alternativeName>
        <fullName evidence="8 9">Mediator complex subunit 14</fullName>
    </alternativeName>
</protein>
<evidence type="ECO:0000256" key="1">
    <source>
        <dbReference type="ARBA" id="ARBA00004123"/>
    </source>
</evidence>
<dbReference type="InterPro" id="IPR013947">
    <property type="entry name" value="Mediator_Med14"/>
</dbReference>
<evidence type="ECO:0000256" key="9">
    <source>
        <dbReference type="RuleBase" id="RU365082"/>
    </source>
</evidence>
<dbReference type="STRING" id="655863.F0XRZ8"/>
<keyword evidence="4 9" id="KW-0805">Transcription regulation</keyword>
<dbReference type="PANTHER" id="PTHR12809">
    <property type="entry name" value="MEDIATOR COMPLEX SUBUNIT"/>
    <property type="match status" value="1"/>
</dbReference>
<dbReference type="RefSeq" id="XP_014168964.1">
    <property type="nucleotide sequence ID" value="XM_014313489.1"/>
</dbReference>
<feature type="region of interest" description="Disordered" evidence="10">
    <location>
        <begin position="1111"/>
        <end position="1152"/>
    </location>
</feature>
<dbReference type="eggNOG" id="KOG1875">
    <property type="taxonomic scope" value="Eukaryota"/>
</dbReference>
<dbReference type="InterPro" id="IPR055122">
    <property type="entry name" value="Med14_N"/>
</dbReference>
<dbReference type="PANTHER" id="PTHR12809:SF2">
    <property type="entry name" value="MEDIATOR OF RNA POLYMERASE II TRANSCRIPTION SUBUNIT 14"/>
    <property type="match status" value="1"/>
</dbReference>
<feature type="compositionally biased region" description="Low complexity" evidence="10">
    <location>
        <begin position="1113"/>
        <end position="1152"/>
    </location>
</feature>
<dbReference type="GO" id="GO:0003712">
    <property type="term" value="F:transcription coregulator activity"/>
    <property type="evidence" value="ECO:0007669"/>
    <property type="project" value="UniProtKB-UniRule"/>
</dbReference>